<dbReference type="AlphaFoldDB" id="A0A2D4NPE0"/>
<dbReference type="EMBL" id="IACN01014186">
    <property type="protein sequence ID" value="LAB47587.1"/>
    <property type="molecule type" value="Transcribed_RNA"/>
</dbReference>
<sequence>MPTTYTELSRRSTRERRPSDIVCQVNTELSNFNEIKLYPAKDQVAWQEAMNRELKSLKNLEVYKDVKLPPGERAIGCKWVYKIKPSVDGTVSHKARLVAQGFVQSDMDYDEVFAPSLRANTLRAALVCVAKNKYKINHVDVETAYLHAPLQHTVYMKKPLGLKDDGKTDYWKLKKSLYGLKQSSYEWNKCIVKELVSIGFEAGIADPCLFRREKDGLISLLLLFTDDIAIITKAAQEANDIVYRLQKRFRIRNLGEIEHYLGLDIVKTNIGFKITMEHCKSAKTPMSKEFTHSDIKSPMFDKEIYQSLIGSLSYLGNWSRPDISYSINKLARYNAEPNERHWQADKQIIRYLKHTIHYSLYLEPSNELVLTAHADASFATDIMTHKSTSGIVVMLGNALIGWKSIGQQHISLSTMEAEFSCLSLICTKLIYYKKIVKKYWNYFT</sequence>
<dbReference type="SUPFAM" id="SSF56672">
    <property type="entry name" value="DNA/RNA polymerases"/>
    <property type="match status" value="1"/>
</dbReference>
<dbReference type="PANTHER" id="PTHR11439:SF483">
    <property type="entry name" value="PEPTIDE SYNTHASE GLIP-LIKE, PUTATIVE (AFU_ORTHOLOGUE AFUA_3G12920)-RELATED"/>
    <property type="match status" value="1"/>
</dbReference>
<evidence type="ECO:0000313" key="2">
    <source>
        <dbReference type="EMBL" id="LAB47587.1"/>
    </source>
</evidence>
<accession>A0A2D4NPE0</accession>
<proteinExistence type="predicted"/>
<dbReference type="Pfam" id="PF07727">
    <property type="entry name" value="RVT_2"/>
    <property type="match status" value="1"/>
</dbReference>
<feature type="domain" description="Reverse transcriptase Ty1/copia-type" evidence="1">
    <location>
        <begin position="61"/>
        <end position="277"/>
    </location>
</feature>
<reference evidence="2" key="2">
    <citation type="submission" date="2017-11" db="EMBL/GenBank/DDBJ databases">
        <title>Coralsnake Venomics: Analyses of Venom Gland Transcriptomes and Proteomes of Six Brazilian Taxa.</title>
        <authorList>
            <person name="Aird S.D."/>
            <person name="Jorge da Silva N."/>
            <person name="Qiu L."/>
            <person name="Villar-Briones A."/>
            <person name="Aparecida-Saddi V."/>
            <person name="Campos-Telles M.P."/>
            <person name="Grau M."/>
            <person name="Mikheyev A.S."/>
        </authorList>
    </citation>
    <scope>NUCLEOTIDE SEQUENCE</scope>
    <source>
        <tissue evidence="2">Venom_gland</tissue>
    </source>
</reference>
<dbReference type="PANTHER" id="PTHR11439">
    <property type="entry name" value="GAG-POL-RELATED RETROTRANSPOSON"/>
    <property type="match status" value="1"/>
</dbReference>
<evidence type="ECO:0000259" key="1">
    <source>
        <dbReference type="Pfam" id="PF07727"/>
    </source>
</evidence>
<protein>
    <recommendedName>
        <fullName evidence="1">Reverse transcriptase Ty1/copia-type domain-containing protein</fullName>
    </recommendedName>
</protein>
<dbReference type="CDD" id="cd09272">
    <property type="entry name" value="RNase_HI_RT_Ty1"/>
    <property type="match status" value="1"/>
</dbReference>
<dbReference type="InterPro" id="IPR043502">
    <property type="entry name" value="DNA/RNA_pol_sf"/>
</dbReference>
<organism evidence="2">
    <name type="scientific">Micrurus surinamensis</name>
    <name type="common">Surinam coral snake</name>
    <dbReference type="NCBI Taxonomy" id="129470"/>
    <lineage>
        <taxon>Eukaryota</taxon>
        <taxon>Metazoa</taxon>
        <taxon>Chordata</taxon>
        <taxon>Craniata</taxon>
        <taxon>Vertebrata</taxon>
        <taxon>Euteleostomi</taxon>
        <taxon>Lepidosauria</taxon>
        <taxon>Squamata</taxon>
        <taxon>Bifurcata</taxon>
        <taxon>Unidentata</taxon>
        <taxon>Episquamata</taxon>
        <taxon>Toxicofera</taxon>
        <taxon>Serpentes</taxon>
        <taxon>Colubroidea</taxon>
        <taxon>Elapidae</taxon>
        <taxon>Elapinae</taxon>
        <taxon>Micrurus</taxon>
    </lineage>
</organism>
<name>A0A2D4NPE0_MICSU</name>
<reference evidence="2" key="1">
    <citation type="submission" date="2017-07" db="EMBL/GenBank/DDBJ databases">
        <authorList>
            <person name="Mikheyev A."/>
            <person name="Grau M."/>
        </authorList>
    </citation>
    <scope>NUCLEOTIDE SEQUENCE</scope>
    <source>
        <tissue evidence="2">Venom_gland</tissue>
    </source>
</reference>
<dbReference type="InterPro" id="IPR013103">
    <property type="entry name" value="RVT_2"/>
</dbReference>